<sequence length="67" mass="7570">MLTENSETRYSLGLVSYNNKTICVPEESVDQQHPLRYKPLNLNDYAHAHMASIAQRKEVSIAAYCGV</sequence>
<organism evidence="1 2">
    <name type="scientific">Quercus lobata</name>
    <name type="common">Valley oak</name>
    <dbReference type="NCBI Taxonomy" id="97700"/>
    <lineage>
        <taxon>Eukaryota</taxon>
        <taxon>Viridiplantae</taxon>
        <taxon>Streptophyta</taxon>
        <taxon>Embryophyta</taxon>
        <taxon>Tracheophyta</taxon>
        <taxon>Spermatophyta</taxon>
        <taxon>Magnoliopsida</taxon>
        <taxon>eudicotyledons</taxon>
        <taxon>Gunneridae</taxon>
        <taxon>Pentapetalae</taxon>
        <taxon>rosids</taxon>
        <taxon>fabids</taxon>
        <taxon>Fagales</taxon>
        <taxon>Fagaceae</taxon>
        <taxon>Quercus</taxon>
    </lineage>
</organism>
<evidence type="ECO:0000313" key="1">
    <source>
        <dbReference type="EnsemblPlants" id="QL10p058234:mrna:CDS:1"/>
    </source>
</evidence>
<dbReference type="Proteomes" id="UP000594261">
    <property type="component" value="Chromosome 10"/>
</dbReference>
<dbReference type="InParanoid" id="A0A7N2RCN8"/>
<dbReference type="EMBL" id="LRBV02000010">
    <property type="status" value="NOT_ANNOTATED_CDS"/>
    <property type="molecule type" value="Genomic_DNA"/>
</dbReference>
<dbReference type="AlphaFoldDB" id="A0A7N2RCN8"/>
<keyword evidence="2" id="KW-1185">Reference proteome</keyword>
<reference evidence="1" key="2">
    <citation type="submission" date="2021-01" db="UniProtKB">
        <authorList>
            <consortium name="EnsemblPlants"/>
        </authorList>
    </citation>
    <scope>IDENTIFICATION</scope>
</reference>
<reference evidence="1 2" key="1">
    <citation type="journal article" date="2016" name="G3 (Bethesda)">
        <title>First Draft Assembly and Annotation of the Genome of a California Endemic Oak Quercus lobata Nee (Fagaceae).</title>
        <authorList>
            <person name="Sork V.L."/>
            <person name="Fitz-Gibbon S.T."/>
            <person name="Puiu D."/>
            <person name="Crepeau M."/>
            <person name="Gugger P.F."/>
            <person name="Sherman R."/>
            <person name="Stevens K."/>
            <person name="Langley C.H."/>
            <person name="Pellegrini M."/>
            <person name="Salzberg S.L."/>
        </authorList>
    </citation>
    <scope>NUCLEOTIDE SEQUENCE [LARGE SCALE GENOMIC DNA]</scope>
    <source>
        <strain evidence="1 2">cv. SW786</strain>
    </source>
</reference>
<evidence type="ECO:0000313" key="2">
    <source>
        <dbReference type="Proteomes" id="UP000594261"/>
    </source>
</evidence>
<dbReference type="Gramene" id="QL10p058234:mrna">
    <property type="protein sequence ID" value="QL10p058234:mrna:CDS:1"/>
    <property type="gene ID" value="QL10p058234"/>
</dbReference>
<dbReference type="EnsemblPlants" id="QL10p058234:mrna">
    <property type="protein sequence ID" value="QL10p058234:mrna:CDS:1"/>
    <property type="gene ID" value="QL10p058234"/>
</dbReference>
<proteinExistence type="predicted"/>
<name>A0A7N2RCN8_QUELO</name>
<protein>
    <submittedName>
        <fullName evidence="1">Uncharacterized protein</fullName>
    </submittedName>
</protein>
<accession>A0A7N2RCN8</accession>